<sequence length="131" mass="14473">MTFHNDFVRLCLSCCFLSFPTDQAISINVHQSPPDLVLLPGESPQFSCSHSISSYDRMYWYKQTKNGVFVALGNLNTVFPNPEADFEKKITMLGDGRNNGTLKILNVSVADNAVYFCAASRHSVADAFSAV</sequence>
<dbReference type="OrthoDB" id="8947657at2759"/>
<dbReference type="CDD" id="cd00099">
    <property type="entry name" value="IgV"/>
    <property type="match status" value="1"/>
</dbReference>
<dbReference type="InterPro" id="IPR003599">
    <property type="entry name" value="Ig_sub"/>
</dbReference>
<evidence type="ECO:0000259" key="4">
    <source>
        <dbReference type="PROSITE" id="PS50835"/>
    </source>
</evidence>
<name>A0A8C9R7X9_SCLFO</name>
<keyword evidence="2" id="KW-0391">Immunity</keyword>
<evidence type="ECO:0000313" key="6">
    <source>
        <dbReference type="Proteomes" id="UP000694397"/>
    </source>
</evidence>
<dbReference type="InterPro" id="IPR013106">
    <property type="entry name" value="Ig_V-set"/>
</dbReference>
<dbReference type="GeneTree" id="ENSGT00940000166007"/>
<evidence type="ECO:0000256" key="2">
    <source>
        <dbReference type="ARBA" id="ARBA00022859"/>
    </source>
</evidence>
<organism evidence="5 6">
    <name type="scientific">Scleropages formosus</name>
    <name type="common">Asian bonytongue</name>
    <name type="synonym">Osteoglossum formosum</name>
    <dbReference type="NCBI Taxonomy" id="113540"/>
    <lineage>
        <taxon>Eukaryota</taxon>
        <taxon>Metazoa</taxon>
        <taxon>Chordata</taxon>
        <taxon>Craniata</taxon>
        <taxon>Vertebrata</taxon>
        <taxon>Euteleostomi</taxon>
        <taxon>Actinopterygii</taxon>
        <taxon>Neopterygii</taxon>
        <taxon>Teleostei</taxon>
        <taxon>Osteoglossocephala</taxon>
        <taxon>Osteoglossomorpha</taxon>
        <taxon>Osteoglossiformes</taxon>
        <taxon>Osteoglossidae</taxon>
        <taxon>Scleropages</taxon>
    </lineage>
</organism>
<reference evidence="5" key="2">
    <citation type="submission" date="2025-08" db="UniProtKB">
        <authorList>
            <consortium name="Ensembl"/>
        </authorList>
    </citation>
    <scope>IDENTIFICATION</scope>
</reference>
<dbReference type="Ensembl" id="ENSSFOT00015010644.2">
    <property type="protein sequence ID" value="ENSSFOP00015010499.2"/>
    <property type="gene ID" value="ENSSFOG00015006819.2"/>
</dbReference>
<keyword evidence="6" id="KW-1185">Reference proteome</keyword>
<dbReference type="GO" id="GO:0007166">
    <property type="term" value="P:cell surface receptor signaling pathway"/>
    <property type="evidence" value="ECO:0007669"/>
    <property type="project" value="TreeGrafter"/>
</dbReference>
<dbReference type="SUPFAM" id="SSF48726">
    <property type="entry name" value="Immunoglobulin"/>
    <property type="match status" value="1"/>
</dbReference>
<dbReference type="Pfam" id="PF07686">
    <property type="entry name" value="V-set"/>
    <property type="match status" value="1"/>
</dbReference>
<evidence type="ECO:0000313" key="5">
    <source>
        <dbReference type="Ensembl" id="ENSSFOP00015010499.2"/>
    </source>
</evidence>
<feature type="signal peptide" evidence="3">
    <location>
        <begin position="1"/>
        <end position="26"/>
    </location>
</feature>
<evidence type="ECO:0000256" key="3">
    <source>
        <dbReference type="SAM" id="SignalP"/>
    </source>
</evidence>
<dbReference type="Proteomes" id="UP000694397">
    <property type="component" value="Chromosome 15"/>
</dbReference>
<proteinExistence type="predicted"/>
<dbReference type="GO" id="GO:0005886">
    <property type="term" value="C:plasma membrane"/>
    <property type="evidence" value="ECO:0007669"/>
    <property type="project" value="TreeGrafter"/>
</dbReference>
<feature type="domain" description="Ig-like" evidence="4">
    <location>
        <begin position="20"/>
        <end position="129"/>
    </location>
</feature>
<protein>
    <recommendedName>
        <fullName evidence="4">Ig-like domain-containing protein</fullName>
    </recommendedName>
</protein>
<reference evidence="5" key="3">
    <citation type="submission" date="2025-09" db="UniProtKB">
        <authorList>
            <consortium name="Ensembl"/>
        </authorList>
    </citation>
    <scope>IDENTIFICATION</scope>
</reference>
<dbReference type="SMART" id="SM00409">
    <property type="entry name" value="IG"/>
    <property type="match status" value="1"/>
</dbReference>
<accession>A0A8C9R7X9</accession>
<evidence type="ECO:0000256" key="1">
    <source>
        <dbReference type="ARBA" id="ARBA00022729"/>
    </source>
</evidence>
<dbReference type="Gene3D" id="2.60.40.10">
    <property type="entry name" value="Immunoglobulins"/>
    <property type="match status" value="1"/>
</dbReference>
<dbReference type="GO" id="GO:0002376">
    <property type="term" value="P:immune system process"/>
    <property type="evidence" value="ECO:0007669"/>
    <property type="project" value="UniProtKB-KW"/>
</dbReference>
<feature type="chain" id="PRO_5034839508" description="Ig-like domain-containing protein" evidence="3">
    <location>
        <begin position="27"/>
        <end position="131"/>
    </location>
</feature>
<dbReference type="AlphaFoldDB" id="A0A8C9R7X9"/>
<dbReference type="InterPro" id="IPR050413">
    <property type="entry name" value="TCR_beta_variable"/>
</dbReference>
<dbReference type="PROSITE" id="PS50835">
    <property type="entry name" value="IG_LIKE"/>
    <property type="match status" value="1"/>
</dbReference>
<dbReference type="InterPro" id="IPR036179">
    <property type="entry name" value="Ig-like_dom_sf"/>
</dbReference>
<dbReference type="InterPro" id="IPR007110">
    <property type="entry name" value="Ig-like_dom"/>
</dbReference>
<reference evidence="5 6" key="1">
    <citation type="submission" date="2019-04" db="EMBL/GenBank/DDBJ databases">
        <authorList>
            <consortium name="Wellcome Sanger Institute Data Sharing"/>
        </authorList>
    </citation>
    <scope>NUCLEOTIDE SEQUENCE [LARGE SCALE GENOMIC DNA]</scope>
</reference>
<dbReference type="PANTHER" id="PTHR23268">
    <property type="entry name" value="T-CELL RECEPTOR BETA CHAIN"/>
    <property type="match status" value="1"/>
</dbReference>
<dbReference type="SMART" id="SM00406">
    <property type="entry name" value="IGv"/>
    <property type="match status" value="1"/>
</dbReference>
<dbReference type="InterPro" id="IPR013783">
    <property type="entry name" value="Ig-like_fold"/>
</dbReference>
<keyword evidence="1 3" id="KW-0732">Signal</keyword>